<reference evidence="2" key="1">
    <citation type="journal article" date="2020" name="Plant Biotechnol. J.">
        <title>The pomegranate (Punica granatum L.) draft genome dissects genetic divergence between soft- and hard-seeded cultivars.</title>
        <authorList>
            <person name="Luo X."/>
            <person name="Li H."/>
            <person name="Wu Z."/>
            <person name="Yao W."/>
            <person name="Zhao P."/>
            <person name="Cao D."/>
            <person name="Yu H."/>
            <person name="Li K."/>
            <person name="Poudel K."/>
            <person name="Zhao D."/>
            <person name="Zhang F."/>
            <person name="Xia X."/>
            <person name="Chen L."/>
            <person name="Wang Q."/>
            <person name="Jing D."/>
            <person name="Cao S."/>
        </authorList>
    </citation>
    <scope>NUCLEOTIDE SEQUENCE [LARGE SCALE GENOMIC DNA]</scope>
    <source>
        <strain evidence="2">cv. Tunisia</strain>
    </source>
</reference>
<feature type="compositionally biased region" description="Basic and acidic residues" evidence="1">
    <location>
        <begin position="189"/>
        <end position="202"/>
    </location>
</feature>
<keyword evidence="2" id="KW-1185">Reference proteome</keyword>
<sequence>MGSEMEDSEGSRCDSPVYPCPSFNSYTSGGLAEVASRVCREEELGSKTELASADSSAGDHGGDCHEEEDDFEFVSLVENPDQVLISGGYARPVFPVFNRDLLSGGGGRETSHLGEDENEDERSIMIPLKNLFLEDRDAPSCSSSEADELEGVPEGTYCVWTPRSPAVEQSPSRCKKSNSTGSCSKRWRLRDLMRRSNSDGKDSFVFLTPSSSSSPTAKSPDSKAPGAAGPKEKKSPTGAEAKIPARPGNSSKPAKEKASSASAHEAFYVRNRAMKEGDRKRSYLPYRKDLVGFFATASGLGRNFPPF</sequence>
<dbReference type="InterPro" id="IPR012442">
    <property type="entry name" value="DUF1645_plant"/>
</dbReference>
<dbReference type="GeneID" id="116193458"/>
<gene>
    <name evidence="3" type="primary">LOC116193458</name>
</gene>
<dbReference type="AlphaFoldDB" id="A0A6P8CAE5"/>
<organism evidence="2 3">
    <name type="scientific">Punica granatum</name>
    <name type="common">Pomegranate</name>
    <dbReference type="NCBI Taxonomy" id="22663"/>
    <lineage>
        <taxon>Eukaryota</taxon>
        <taxon>Viridiplantae</taxon>
        <taxon>Streptophyta</taxon>
        <taxon>Embryophyta</taxon>
        <taxon>Tracheophyta</taxon>
        <taxon>Spermatophyta</taxon>
        <taxon>Magnoliopsida</taxon>
        <taxon>eudicotyledons</taxon>
        <taxon>Gunneridae</taxon>
        <taxon>Pentapetalae</taxon>
        <taxon>rosids</taxon>
        <taxon>malvids</taxon>
        <taxon>Myrtales</taxon>
        <taxon>Lythraceae</taxon>
        <taxon>Punica</taxon>
    </lineage>
</organism>
<proteinExistence type="predicted"/>
<dbReference type="Pfam" id="PF07816">
    <property type="entry name" value="DUF1645"/>
    <property type="match status" value="1"/>
</dbReference>
<reference evidence="3" key="2">
    <citation type="submission" date="2025-08" db="UniProtKB">
        <authorList>
            <consortium name="RefSeq"/>
        </authorList>
    </citation>
    <scope>IDENTIFICATION</scope>
    <source>
        <tissue evidence="3">Leaf</tissue>
    </source>
</reference>
<dbReference type="Proteomes" id="UP000515151">
    <property type="component" value="Chromosome 2"/>
</dbReference>
<dbReference type="OrthoDB" id="1111059at2759"/>
<feature type="region of interest" description="Disordered" evidence="1">
    <location>
        <begin position="43"/>
        <end position="68"/>
    </location>
</feature>
<evidence type="ECO:0000313" key="3">
    <source>
        <dbReference type="RefSeq" id="XP_031378018.1"/>
    </source>
</evidence>
<protein>
    <submittedName>
        <fullName evidence="3">Uncharacterized protein LOC116193458</fullName>
    </submittedName>
</protein>
<feature type="compositionally biased region" description="Low complexity" evidence="1">
    <location>
        <begin position="208"/>
        <end position="229"/>
    </location>
</feature>
<feature type="compositionally biased region" description="Polar residues" evidence="1">
    <location>
        <begin position="167"/>
        <end position="183"/>
    </location>
</feature>
<dbReference type="PANTHER" id="PTHR33095:SF101">
    <property type="entry name" value="DUF1645 DOMAIN-CONTAINING PROTEIN"/>
    <property type="match status" value="1"/>
</dbReference>
<dbReference type="PANTHER" id="PTHR33095">
    <property type="entry name" value="OS07G0619500 PROTEIN"/>
    <property type="match status" value="1"/>
</dbReference>
<feature type="region of interest" description="Disordered" evidence="1">
    <location>
        <begin position="137"/>
        <end position="279"/>
    </location>
</feature>
<accession>A0A6P8CAE5</accession>
<evidence type="ECO:0000313" key="2">
    <source>
        <dbReference type="Proteomes" id="UP000515151"/>
    </source>
</evidence>
<evidence type="ECO:0000256" key="1">
    <source>
        <dbReference type="SAM" id="MobiDB-lite"/>
    </source>
</evidence>
<name>A0A6P8CAE5_PUNGR</name>
<dbReference type="RefSeq" id="XP_031378018.1">
    <property type="nucleotide sequence ID" value="XM_031522158.1"/>
</dbReference>